<keyword evidence="4" id="KW-0812">Transmembrane</keyword>
<dbReference type="Gene3D" id="2.40.50.100">
    <property type="match status" value="1"/>
</dbReference>
<dbReference type="InterPro" id="IPR058625">
    <property type="entry name" value="MdtA-like_BSH"/>
</dbReference>
<proteinExistence type="predicted"/>
<dbReference type="GO" id="GO:0030313">
    <property type="term" value="C:cell envelope"/>
    <property type="evidence" value="ECO:0007669"/>
    <property type="project" value="UniProtKB-SubCell"/>
</dbReference>
<keyword evidence="2 3" id="KW-0175">Coiled coil</keyword>
<keyword evidence="4" id="KW-1133">Transmembrane helix</keyword>
<dbReference type="InterPro" id="IPR050465">
    <property type="entry name" value="UPF0194_transport"/>
</dbReference>
<dbReference type="Pfam" id="PF25917">
    <property type="entry name" value="BSH_RND"/>
    <property type="match status" value="1"/>
</dbReference>
<dbReference type="SUPFAM" id="SSF111369">
    <property type="entry name" value="HlyD-like secretion proteins"/>
    <property type="match status" value="2"/>
</dbReference>
<gene>
    <name evidence="7" type="ORF">UU49_C0012G0006</name>
</gene>
<dbReference type="Gene3D" id="2.40.420.20">
    <property type="match status" value="1"/>
</dbReference>
<keyword evidence="4" id="KW-0472">Membrane</keyword>
<name>A0A0G0VH82_9BACT</name>
<evidence type="ECO:0000313" key="8">
    <source>
        <dbReference type="Proteomes" id="UP000034108"/>
    </source>
</evidence>
<dbReference type="PANTHER" id="PTHR32347">
    <property type="entry name" value="EFFLUX SYSTEM COMPONENT YKNX-RELATED"/>
    <property type="match status" value="1"/>
</dbReference>
<sequence>MKILSKRNIVIFAILIVIFIFGAWKLSRPTPTQITTAKVERGKLVQSIEPSGTIKTKSEINLNFDATGRIAAINVKVGDIVKSGQMLAKLDTKNLDSNVMQAAADLEKAKGNLAAYEAGSTLETIAQYEADVQKAEANLLKAQVDLANLKAGLAQTYKNAYENQITVLQGALAPMETAMTDMDSVLGIENTSSNDTFDKAITTLDNSSFYYSQAKVDFQTARTKINDSKTSTNNLIAQSSYSDIENASTKTKIALDATATSLNSSWTVLDKLDTLNSSHNLSAATVTAKKTTLDTDKAAITTKKTATLAGEQSITSAKLNYGQESGASGSSQVAQYEASVKIYEAALAGAQATLAIKKAPPREVDLQSYKATISAAEASVASANANRGKAIIYAPVDGVITKKNNEVGETTSAATPVLIMIDNTDFQNEVEVNISEADISKIRNIIASNNGKPQSAKVVLDALGTEQSFYAEIVEIDPAQTVISDVVYYRAKLKIMGKYKNDGSVDMILTKENLQAVKPGMTASVTIYTDERDNVLMIPERAVIVKDGKKIARVLIDKKTNKIEEKEVVTGLRGNEGMIEIISGLNEGEEVVTFIKNGT</sequence>
<feature type="coiled-coil region" evidence="3">
    <location>
        <begin position="118"/>
        <end position="152"/>
    </location>
</feature>
<dbReference type="Pfam" id="PF25967">
    <property type="entry name" value="RND-MFP_C"/>
    <property type="match status" value="1"/>
</dbReference>
<comment type="caution">
    <text evidence="7">The sequence shown here is derived from an EMBL/GenBank/DDBJ whole genome shotgun (WGS) entry which is preliminary data.</text>
</comment>
<accession>A0A0G0VH82</accession>
<evidence type="ECO:0000256" key="2">
    <source>
        <dbReference type="ARBA" id="ARBA00023054"/>
    </source>
</evidence>
<protein>
    <submittedName>
        <fullName evidence="7">Efflux transporter, RND family, MFP subunit</fullName>
    </submittedName>
</protein>
<evidence type="ECO:0000259" key="6">
    <source>
        <dbReference type="Pfam" id="PF25967"/>
    </source>
</evidence>
<evidence type="ECO:0000259" key="5">
    <source>
        <dbReference type="Pfam" id="PF25917"/>
    </source>
</evidence>
<comment type="subcellular location">
    <subcellularLocation>
        <location evidence="1">Cell envelope</location>
    </subcellularLocation>
</comment>
<feature type="domain" description="Multidrug resistance protein MdtA-like barrel-sandwich hybrid" evidence="5">
    <location>
        <begin position="67"/>
        <end position="420"/>
    </location>
</feature>
<dbReference type="AlphaFoldDB" id="A0A0G0VH82"/>
<evidence type="ECO:0000313" key="7">
    <source>
        <dbReference type="EMBL" id="KKR99016.1"/>
    </source>
</evidence>
<evidence type="ECO:0000256" key="3">
    <source>
        <dbReference type="SAM" id="Coils"/>
    </source>
</evidence>
<dbReference type="PANTHER" id="PTHR32347:SF23">
    <property type="entry name" value="BLL5650 PROTEIN"/>
    <property type="match status" value="1"/>
</dbReference>
<dbReference type="InterPro" id="IPR058627">
    <property type="entry name" value="MdtA-like_C"/>
</dbReference>
<dbReference type="STRING" id="1619048.UU49_C0012G0006"/>
<evidence type="ECO:0000256" key="4">
    <source>
        <dbReference type="SAM" id="Phobius"/>
    </source>
</evidence>
<feature type="transmembrane region" description="Helical" evidence="4">
    <location>
        <begin position="9"/>
        <end position="26"/>
    </location>
</feature>
<dbReference type="EMBL" id="LCAV01000012">
    <property type="protein sequence ID" value="KKR99016.1"/>
    <property type="molecule type" value="Genomic_DNA"/>
</dbReference>
<dbReference type="Proteomes" id="UP000034108">
    <property type="component" value="Unassembled WGS sequence"/>
</dbReference>
<dbReference type="Gene3D" id="2.40.30.170">
    <property type="match status" value="1"/>
</dbReference>
<organism evidence="7 8">
    <name type="scientific">Candidatus Magasanikbacteria bacterium GW2011_GWC2_41_17</name>
    <dbReference type="NCBI Taxonomy" id="1619048"/>
    <lineage>
        <taxon>Bacteria</taxon>
        <taxon>Candidatus Magasanikiibacteriota</taxon>
    </lineage>
</organism>
<feature type="domain" description="Multidrug resistance protein MdtA-like C-terminal permuted SH3" evidence="6">
    <location>
        <begin position="534"/>
        <end position="593"/>
    </location>
</feature>
<reference evidence="7 8" key="1">
    <citation type="journal article" date="2015" name="Nature">
        <title>rRNA introns, odd ribosomes, and small enigmatic genomes across a large radiation of phyla.</title>
        <authorList>
            <person name="Brown C.T."/>
            <person name="Hug L.A."/>
            <person name="Thomas B.C."/>
            <person name="Sharon I."/>
            <person name="Castelle C.J."/>
            <person name="Singh A."/>
            <person name="Wilkins M.J."/>
            <person name="Williams K.H."/>
            <person name="Banfield J.F."/>
        </authorList>
    </citation>
    <scope>NUCLEOTIDE SEQUENCE [LARGE SCALE GENOMIC DNA]</scope>
</reference>
<evidence type="ECO:0000256" key="1">
    <source>
        <dbReference type="ARBA" id="ARBA00004196"/>
    </source>
</evidence>